<dbReference type="InterPro" id="IPR027417">
    <property type="entry name" value="P-loop_NTPase"/>
</dbReference>
<sequence length="255" mass="29173">MNEILQVVDLNKAYHGKPILKDFSITLKNAHISTLLGHNGAGKTTAIRTILGLEEKINGEILFKGKNIKEDYNYYKSKLGFIPDDDELFDDLTAMEYLNFLGKVRKIPKKDFDNITNHLMDILDLYSFRNNLLKTYSHGMRRKVQIISGIIHNPEILIIDEPTNGLDPDMIITFKELIKTLRDLGTAILLSTHNLEFAENISDSITIIKKGEIKISGLKQHMLKELQVKNLEEAYIKVNLDSQKLQSIRNVFNYA</sequence>
<evidence type="ECO:0000313" key="5">
    <source>
        <dbReference type="EMBL" id="SQI53286.1"/>
    </source>
</evidence>
<dbReference type="GO" id="GO:0005524">
    <property type="term" value="F:ATP binding"/>
    <property type="evidence" value="ECO:0007669"/>
    <property type="project" value="UniProtKB-KW"/>
</dbReference>
<dbReference type="AlphaFoldDB" id="A0A2X4VM98"/>
<dbReference type="STRING" id="1348624.GCA_001591545_03472"/>
<dbReference type="CDD" id="cd03230">
    <property type="entry name" value="ABC_DR_subfamily_A"/>
    <property type="match status" value="1"/>
</dbReference>
<proteinExistence type="predicted"/>
<dbReference type="PANTHER" id="PTHR42939:SF1">
    <property type="entry name" value="ABC TRANSPORTER ATP-BINDING PROTEIN ALBC-RELATED"/>
    <property type="match status" value="1"/>
</dbReference>
<reference evidence="5 6" key="1">
    <citation type="submission" date="2018-06" db="EMBL/GenBank/DDBJ databases">
        <authorList>
            <consortium name="Pathogen Informatics"/>
            <person name="Doyle S."/>
        </authorList>
    </citation>
    <scope>NUCLEOTIDE SEQUENCE [LARGE SCALE GENOMIC DNA]</scope>
    <source>
        <strain evidence="5 6">NCTC4824</strain>
    </source>
</reference>
<dbReference type="Gene3D" id="3.40.50.300">
    <property type="entry name" value="P-loop containing nucleotide triphosphate hydrolases"/>
    <property type="match status" value="1"/>
</dbReference>
<gene>
    <name evidence="5" type="primary">ecsA_2</name>
    <name evidence="5" type="ORF">NCTC4824_00786</name>
</gene>
<keyword evidence="6" id="KW-1185">Reference proteome</keyword>
<feature type="domain" description="ABC transporter" evidence="4">
    <location>
        <begin position="5"/>
        <end position="235"/>
    </location>
</feature>
<keyword evidence="2" id="KW-0547">Nucleotide-binding</keyword>
<dbReference type="RefSeq" id="WP_066145103.1">
    <property type="nucleotide sequence ID" value="NZ_CBCSGM010000007.1"/>
</dbReference>
<name>A0A2X4VM98_LEDLE</name>
<dbReference type="EMBL" id="LS483476">
    <property type="protein sequence ID" value="SQI53286.1"/>
    <property type="molecule type" value="Genomic_DNA"/>
</dbReference>
<dbReference type="SUPFAM" id="SSF52540">
    <property type="entry name" value="P-loop containing nucleoside triphosphate hydrolases"/>
    <property type="match status" value="1"/>
</dbReference>
<evidence type="ECO:0000256" key="3">
    <source>
        <dbReference type="ARBA" id="ARBA00022840"/>
    </source>
</evidence>
<dbReference type="PROSITE" id="PS00211">
    <property type="entry name" value="ABC_TRANSPORTER_1"/>
    <property type="match status" value="1"/>
</dbReference>
<keyword evidence="3 5" id="KW-0067">ATP-binding</keyword>
<dbReference type="InterPro" id="IPR003439">
    <property type="entry name" value="ABC_transporter-like_ATP-bd"/>
</dbReference>
<dbReference type="PANTHER" id="PTHR42939">
    <property type="entry name" value="ABC TRANSPORTER ATP-BINDING PROTEIN ALBC-RELATED"/>
    <property type="match status" value="1"/>
</dbReference>
<dbReference type="InterPro" id="IPR051782">
    <property type="entry name" value="ABC_Transporter_VariousFunc"/>
</dbReference>
<dbReference type="Proteomes" id="UP000249134">
    <property type="component" value="Chromosome 1"/>
</dbReference>
<keyword evidence="1" id="KW-0813">Transport</keyword>
<evidence type="ECO:0000256" key="2">
    <source>
        <dbReference type="ARBA" id="ARBA00022741"/>
    </source>
</evidence>
<evidence type="ECO:0000259" key="4">
    <source>
        <dbReference type="PROSITE" id="PS50893"/>
    </source>
</evidence>
<dbReference type="InterPro" id="IPR017871">
    <property type="entry name" value="ABC_transporter-like_CS"/>
</dbReference>
<dbReference type="InterPro" id="IPR003593">
    <property type="entry name" value="AAA+_ATPase"/>
</dbReference>
<dbReference type="GO" id="GO:0016887">
    <property type="term" value="F:ATP hydrolysis activity"/>
    <property type="evidence" value="ECO:0007669"/>
    <property type="project" value="InterPro"/>
</dbReference>
<evidence type="ECO:0000256" key="1">
    <source>
        <dbReference type="ARBA" id="ARBA00022448"/>
    </source>
</evidence>
<dbReference type="Pfam" id="PF00005">
    <property type="entry name" value="ABC_tran"/>
    <property type="match status" value="1"/>
</dbReference>
<dbReference type="SMART" id="SM00382">
    <property type="entry name" value="AAA"/>
    <property type="match status" value="1"/>
</dbReference>
<organism evidence="5 6">
    <name type="scientific">Lederbergia lenta</name>
    <name type="common">Bacillus lentus</name>
    <dbReference type="NCBI Taxonomy" id="1467"/>
    <lineage>
        <taxon>Bacteria</taxon>
        <taxon>Bacillati</taxon>
        <taxon>Bacillota</taxon>
        <taxon>Bacilli</taxon>
        <taxon>Bacillales</taxon>
        <taxon>Bacillaceae</taxon>
        <taxon>Lederbergia</taxon>
    </lineage>
</organism>
<protein>
    <submittedName>
        <fullName evidence="5">ABC transporter ATP-binding protein</fullName>
    </submittedName>
</protein>
<accession>A0A2X4VM98</accession>
<evidence type="ECO:0000313" key="6">
    <source>
        <dbReference type="Proteomes" id="UP000249134"/>
    </source>
</evidence>
<dbReference type="PROSITE" id="PS50893">
    <property type="entry name" value="ABC_TRANSPORTER_2"/>
    <property type="match status" value="1"/>
</dbReference>
<dbReference type="KEGG" id="blen:NCTC4824_00786"/>